<dbReference type="InterPro" id="IPR013785">
    <property type="entry name" value="Aldolase_TIM"/>
</dbReference>
<sequence>MPRQLPVLGTAQKKVVNEDVAELTSGARTAAESLGYRYAEIERGHRFRFLFDPLRLLEQKDTIRAYAAGEDPFPKSVEIDPANSCNHHCTFCIYSSLHSKERSERMDSERLLSLVEELAELGVTSLLFVGGGEPMTHPKTVDAIELAARHGMSVGLVTNGSRVFPDLAARLKQAATYVRFSLDAADPALHASLHGNNDHHRIIANLRALAAADGPCTVGTGFFINDANVHDLVACGELVKECGANYIQYKSYSGVAVEPELHERMLSGLDQALDLDDEHFDVQIVDRIFDNGTHQVRGYSRCHWQQFKPAIGADGNVFLCAQKRTRTDAGDGIAGVIGNINNSTFAEIWRGEQRRQVLEQLVLKSCPFCVHHQQNRMLEFLTGFDAPHGKFF</sequence>
<dbReference type="EMBL" id="WBKG01000003">
    <property type="protein sequence ID" value="KAB1989791.1"/>
    <property type="molecule type" value="Genomic_DNA"/>
</dbReference>
<name>A0A7J5DM21_9ACTN</name>
<evidence type="ECO:0000256" key="4">
    <source>
        <dbReference type="ARBA" id="ARBA00023014"/>
    </source>
</evidence>
<dbReference type="Proteomes" id="UP000442990">
    <property type="component" value="Unassembled WGS sequence"/>
</dbReference>
<dbReference type="GO" id="GO:0051536">
    <property type="term" value="F:iron-sulfur cluster binding"/>
    <property type="evidence" value="ECO:0007669"/>
    <property type="project" value="UniProtKB-KW"/>
</dbReference>
<reference evidence="6 7" key="1">
    <citation type="submission" date="2019-09" db="EMBL/GenBank/DDBJ databases">
        <title>Isolation and identification of active actinomycetes.</title>
        <authorList>
            <person name="Yu Z."/>
            <person name="Han C."/>
            <person name="Yu B."/>
        </authorList>
    </citation>
    <scope>NUCLEOTIDE SEQUENCE [LARGE SCALE GENOMIC DNA]</scope>
    <source>
        <strain evidence="6 7">NEAU-H2</strain>
    </source>
</reference>
<accession>A0A7J5DM21</accession>
<comment type="caution">
    <text evidence="6">The sequence shown here is derived from an EMBL/GenBank/DDBJ whole genome shotgun (WGS) entry which is preliminary data.</text>
</comment>
<dbReference type="SFLD" id="SFLDG01067">
    <property type="entry name" value="SPASM/twitch_domain_containing"/>
    <property type="match status" value="1"/>
</dbReference>
<feature type="domain" description="Radical SAM core" evidence="5">
    <location>
        <begin position="71"/>
        <end position="285"/>
    </location>
</feature>
<keyword evidence="1" id="KW-0949">S-adenosyl-L-methionine</keyword>
<evidence type="ECO:0000256" key="3">
    <source>
        <dbReference type="ARBA" id="ARBA00023004"/>
    </source>
</evidence>
<dbReference type="Gene3D" id="3.20.20.70">
    <property type="entry name" value="Aldolase class I"/>
    <property type="match status" value="1"/>
</dbReference>
<dbReference type="InterPro" id="IPR058240">
    <property type="entry name" value="rSAM_sf"/>
</dbReference>
<protein>
    <submittedName>
        <fullName evidence="6">Radical SAM protein</fullName>
    </submittedName>
</protein>
<dbReference type="Pfam" id="PF13186">
    <property type="entry name" value="SPASM"/>
    <property type="match status" value="1"/>
</dbReference>
<dbReference type="PANTHER" id="PTHR11228:SF34">
    <property type="entry name" value="TUNGSTEN-CONTAINING ALDEHYDE FERREDOXIN OXIDOREDUCTASE COFACTOR MODIFYING PROTEIN"/>
    <property type="match status" value="1"/>
</dbReference>
<evidence type="ECO:0000313" key="6">
    <source>
        <dbReference type="EMBL" id="KAB1989791.1"/>
    </source>
</evidence>
<evidence type="ECO:0000256" key="2">
    <source>
        <dbReference type="ARBA" id="ARBA00022723"/>
    </source>
</evidence>
<dbReference type="GO" id="GO:0046872">
    <property type="term" value="F:metal ion binding"/>
    <property type="evidence" value="ECO:0007669"/>
    <property type="project" value="UniProtKB-KW"/>
</dbReference>
<evidence type="ECO:0000313" key="7">
    <source>
        <dbReference type="Proteomes" id="UP000442990"/>
    </source>
</evidence>
<dbReference type="PANTHER" id="PTHR11228">
    <property type="entry name" value="RADICAL SAM DOMAIN PROTEIN"/>
    <property type="match status" value="1"/>
</dbReference>
<dbReference type="CDD" id="cd01335">
    <property type="entry name" value="Radical_SAM"/>
    <property type="match status" value="1"/>
</dbReference>
<dbReference type="PROSITE" id="PS51918">
    <property type="entry name" value="RADICAL_SAM"/>
    <property type="match status" value="1"/>
</dbReference>
<keyword evidence="2" id="KW-0479">Metal-binding</keyword>
<dbReference type="InterPro" id="IPR050377">
    <property type="entry name" value="Radical_SAM_PqqE_MftC-like"/>
</dbReference>
<keyword evidence="4" id="KW-0411">Iron-sulfur</keyword>
<evidence type="ECO:0000259" key="5">
    <source>
        <dbReference type="PROSITE" id="PS51918"/>
    </source>
</evidence>
<dbReference type="InterPro" id="IPR023885">
    <property type="entry name" value="4Fe4S-binding_SPASM_dom"/>
</dbReference>
<keyword evidence="7" id="KW-1185">Reference proteome</keyword>
<dbReference type="SFLD" id="SFLDS00029">
    <property type="entry name" value="Radical_SAM"/>
    <property type="match status" value="1"/>
</dbReference>
<dbReference type="Pfam" id="PF04055">
    <property type="entry name" value="Radical_SAM"/>
    <property type="match status" value="1"/>
</dbReference>
<dbReference type="RefSeq" id="WP_151468093.1">
    <property type="nucleotide sequence ID" value="NZ_WBKG01000003.1"/>
</dbReference>
<proteinExistence type="predicted"/>
<dbReference type="InterPro" id="IPR007197">
    <property type="entry name" value="rSAM"/>
</dbReference>
<organism evidence="6 7">
    <name type="scientific">Streptomyces triticiradicis</name>
    <dbReference type="NCBI Taxonomy" id="2651189"/>
    <lineage>
        <taxon>Bacteria</taxon>
        <taxon>Bacillati</taxon>
        <taxon>Actinomycetota</taxon>
        <taxon>Actinomycetes</taxon>
        <taxon>Kitasatosporales</taxon>
        <taxon>Streptomycetaceae</taxon>
        <taxon>Streptomyces</taxon>
    </lineage>
</organism>
<dbReference type="AlphaFoldDB" id="A0A7J5DM21"/>
<dbReference type="CDD" id="cd21109">
    <property type="entry name" value="SPASM"/>
    <property type="match status" value="1"/>
</dbReference>
<dbReference type="SUPFAM" id="SSF102114">
    <property type="entry name" value="Radical SAM enzymes"/>
    <property type="match status" value="1"/>
</dbReference>
<keyword evidence="3" id="KW-0408">Iron</keyword>
<dbReference type="GO" id="GO:0003824">
    <property type="term" value="F:catalytic activity"/>
    <property type="evidence" value="ECO:0007669"/>
    <property type="project" value="InterPro"/>
</dbReference>
<evidence type="ECO:0000256" key="1">
    <source>
        <dbReference type="ARBA" id="ARBA00022691"/>
    </source>
</evidence>
<gene>
    <name evidence="6" type="ORF">F8144_05445</name>
</gene>